<proteinExistence type="predicted"/>
<dbReference type="SUPFAM" id="SSF141868">
    <property type="entry name" value="EAL domain-like"/>
    <property type="match status" value="1"/>
</dbReference>
<gene>
    <name evidence="6" type="ORF">J1C56_16870</name>
</gene>
<keyword evidence="2" id="KW-0175">Coiled coil</keyword>
<dbReference type="PANTHER" id="PTHR44757">
    <property type="entry name" value="DIGUANYLATE CYCLASE DGCP"/>
    <property type="match status" value="1"/>
</dbReference>
<evidence type="ECO:0000256" key="1">
    <source>
        <dbReference type="ARBA" id="ARBA00051114"/>
    </source>
</evidence>
<dbReference type="CDD" id="cd01948">
    <property type="entry name" value="EAL"/>
    <property type="match status" value="1"/>
</dbReference>
<protein>
    <submittedName>
        <fullName evidence="6">EAL domain-containing protein</fullName>
    </submittedName>
</protein>
<dbReference type="Pfam" id="PF00563">
    <property type="entry name" value="EAL"/>
    <property type="match status" value="1"/>
</dbReference>
<dbReference type="AlphaFoldDB" id="A0A9X1ACA8"/>
<comment type="catalytic activity">
    <reaction evidence="1">
        <text>3',3'-c-di-GMP + H2O = 5'-phosphoguanylyl(3'-&gt;5')guanosine + H(+)</text>
        <dbReference type="Rhea" id="RHEA:24902"/>
        <dbReference type="ChEBI" id="CHEBI:15377"/>
        <dbReference type="ChEBI" id="CHEBI:15378"/>
        <dbReference type="ChEBI" id="CHEBI:58754"/>
        <dbReference type="ChEBI" id="CHEBI:58805"/>
        <dbReference type="EC" id="3.1.4.52"/>
    </reaction>
    <physiologicalReaction direction="left-to-right" evidence="1">
        <dbReference type="Rhea" id="RHEA:24903"/>
    </physiologicalReaction>
</comment>
<dbReference type="Proteomes" id="UP001138921">
    <property type="component" value="Unassembled WGS sequence"/>
</dbReference>
<evidence type="ECO:0000259" key="5">
    <source>
        <dbReference type="PROSITE" id="PS50887"/>
    </source>
</evidence>
<dbReference type="SMART" id="SM00267">
    <property type="entry name" value="GGDEF"/>
    <property type="match status" value="1"/>
</dbReference>
<feature type="coiled-coil region" evidence="2">
    <location>
        <begin position="13"/>
        <end position="40"/>
    </location>
</feature>
<dbReference type="CDD" id="cd00130">
    <property type="entry name" value="PAS"/>
    <property type="match status" value="1"/>
</dbReference>
<feature type="domain" description="GGDEF" evidence="5">
    <location>
        <begin position="372"/>
        <end position="506"/>
    </location>
</feature>
<dbReference type="NCBIfam" id="TIGR00254">
    <property type="entry name" value="GGDEF"/>
    <property type="match status" value="1"/>
</dbReference>
<dbReference type="Pfam" id="PF08448">
    <property type="entry name" value="PAS_4"/>
    <property type="match status" value="1"/>
</dbReference>
<dbReference type="InterPro" id="IPR000014">
    <property type="entry name" value="PAS"/>
</dbReference>
<evidence type="ECO:0000256" key="2">
    <source>
        <dbReference type="SAM" id="Coils"/>
    </source>
</evidence>
<dbReference type="InterPro" id="IPR035919">
    <property type="entry name" value="EAL_sf"/>
</dbReference>
<dbReference type="Pfam" id="PF13185">
    <property type="entry name" value="GAF_2"/>
    <property type="match status" value="1"/>
</dbReference>
<dbReference type="InterPro" id="IPR029787">
    <property type="entry name" value="Nucleotide_cyclase"/>
</dbReference>
<dbReference type="Pfam" id="PF00990">
    <property type="entry name" value="GGDEF"/>
    <property type="match status" value="1"/>
</dbReference>
<accession>A0A9X1ACA8</accession>
<dbReference type="InterPro" id="IPR012226">
    <property type="entry name" value="Diguanyl_cyclase/Pdiesterase"/>
</dbReference>
<dbReference type="Gene3D" id="3.30.450.20">
    <property type="entry name" value="PAS domain"/>
    <property type="match status" value="1"/>
</dbReference>
<dbReference type="InterPro" id="IPR029016">
    <property type="entry name" value="GAF-like_dom_sf"/>
</dbReference>
<dbReference type="RefSeq" id="WP_214391198.1">
    <property type="nucleotide sequence ID" value="NZ_JAFLWW010000004.1"/>
</dbReference>
<sequence>MPKTGSNRFDYRAEAGQTQVNRLIATVERLEAEFQHRENAEREWATERGLLRAMIDQVPDYLFAKDLECRFLVVNKAVADIHGRARLQDMIGKTDFELHTPELAAQFYEIEQTVIQSGRPMIDMEEMVLDSTGAKRWLSTSKVPLRNDHNEIIGLVGISRDVTARRQADLVREEQALVLEMIAMNAPLGEVLDRLVRLMEAQLDGVFGSILLLDEDGVHLRHGAAPSLPADYSKAIDGVAIGPDVGSCGTAVYRRQAVVVADIASDPLWKNYSELAALHGLRSCWSTPILSHHGDVLGTFAMYSREVREPKSAETHLTELTTRIAAIAIERKRAEDQIIFLAHHDTLTGLPNRSLLKDRLTQAMLQTQRHNPWVSVVFVDLDNFKTVNDSLGHTAGDALLKIVANRMVDCVKATDTVMRLGGDEFVILLVDQPESPDAISATLNRIRAAIAEPVPFEGQVFHVTCSMGVATFPNDGSDAETLLMNADAAMYKAKEAGRDGFQFYTAEMNTKVHERLALQEAMRHGIAHCEFYLLYQPQVDLQTGRIFAVEALVRWKHPTQGVISPVHFIPLAEETGLIVPLGDWVLNEACRQNKAWQDAGLSPVNVSVNVSGRQFHEKNWICRVTRALRESGMEARYLELELTESLLMRNVDQAIATMKELQALGVHFAIDDFGTGYSSLSALKNLPVARLKIDQSFIRNLARDENDRGIAAAVISLGQRLNMRVIAEGVETDEQFAFLHDNHCDEIQGYHFSRPIKSKAIEDLLRSQTAMP</sequence>
<dbReference type="EMBL" id="JAFLWW010000004">
    <property type="protein sequence ID" value="MBT1157270.1"/>
    <property type="molecule type" value="Genomic_DNA"/>
</dbReference>
<evidence type="ECO:0000313" key="7">
    <source>
        <dbReference type="Proteomes" id="UP001138921"/>
    </source>
</evidence>
<dbReference type="SUPFAM" id="SSF55781">
    <property type="entry name" value="GAF domain-like"/>
    <property type="match status" value="1"/>
</dbReference>
<dbReference type="InterPro" id="IPR003018">
    <property type="entry name" value="GAF"/>
</dbReference>
<dbReference type="CDD" id="cd01949">
    <property type="entry name" value="GGDEF"/>
    <property type="match status" value="1"/>
</dbReference>
<dbReference type="SMART" id="SM00091">
    <property type="entry name" value="PAS"/>
    <property type="match status" value="1"/>
</dbReference>
<dbReference type="InterPro" id="IPR013656">
    <property type="entry name" value="PAS_4"/>
</dbReference>
<dbReference type="InterPro" id="IPR052155">
    <property type="entry name" value="Biofilm_reg_signaling"/>
</dbReference>
<dbReference type="GO" id="GO:0071732">
    <property type="term" value="P:cellular response to nitric oxide"/>
    <property type="evidence" value="ECO:0007669"/>
    <property type="project" value="UniProtKB-ARBA"/>
</dbReference>
<dbReference type="InterPro" id="IPR035965">
    <property type="entry name" value="PAS-like_dom_sf"/>
</dbReference>
<reference evidence="6" key="1">
    <citation type="journal article" date="2021" name="Microorganisms">
        <title>Phylogenomic Reconstruction and Metabolic Potential of the Genus Aminobacter.</title>
        <authorList>
            <person name="Artuso I."/>
            <person name="Turrini P."/>
            <person name="Pirolo M."/>
            <person name="Lugli G.A."/>
            <person name="Ventura M."/>
            <person name="Visca P."/>
        </authorList>
    </citation>
    <scope>NUCLEOTIDE SEQUENCE</scope>
    <source>
        <strain evidence="6">LMG 26462</strain>
    </source>
</reference>
<dbReference type="SUPFAM" id="SSF55785">
    <property type="entry name" value="PYP-like sensor domain (PAS domain)"/>
    <property type="match status" value="1"/>
</dbReference>
<dbReference type="Gene3D" id="3.30.450.40">
    <property type="match status" value="1"/>
</dbReference>
<dbReference type="PIRSF" id="PIRSF005925">
    <property type="entry name" value="Dos"/>
    <property type="match status" value="1"/>
</dbReference>
<dbReference type="InterPro" id="IPR001633">
    <property type="entry name" value="EAL_dom"/>
</dbReference>
<dbReference type="FunFam" id="3.30.70.270:FF:000001">
    <property type="entry name" value="Diguanylate cyclase domain protein"/>
    <property type="match status" value="1"/>
</dbReference>
<dbReference type="PROSITE" id="PS50883">
    <property type="entry name" value="EAL"/>
    <property type="match status" value="1"/>
</dbReference>
<dbReference type="NCBIfam" id="TIGR00229">
    <property type="entry name" value="sensory_box"/>
    <property type="match status" value="1"/>
</dbReference>
<evidence type="ECO:0000259" key="4">
    <source>
        <dbReference type="PROSITE" id="PS50883"/>
    </source>
</evidence>
<evidence type="ECO:0000259" key="3">
    <source>
        <dbReference type="PROSITE" id="PS50113"/>
    </source>
</evidence>
<feature type="domain" description="EAL" evidence="4">
    <location>
        <begin position="515"/>
        <end position="769"/>
    </location>
</feature>
<dbReference type="SUPFAM" id="SSF55073">
    <property type="entry name" value="Nucleotide cyclase"/>
    <property type="match status" value="1"/>
</dbReference>
<comment type="caution">
    <text evidence="6">The sequence shown here is derived from an EMBL/GenBank/DDBJ whole genome shotgun (WGS) entry which is preliminary data.</text>
</comment>
<dbReference type="InterPro" id="IPR043128">
    <property type="entry name" value="Rev_trsase/Diguanyl_cyclase"/>
</dbReference>
<feature type="domain" description="PAC" evidence="3">
    <location>
        <begin position="122"/>
        <end position="174"/>
    </location>
</feature>
<dbReference type="SMART" id="SM00052">
    <property type="entry name" value="EAL"/>
    <property type="match status" value="1"/>
</dbReference>
<dbReference type="PROSITE" id="PS50113">
    <property type="entry name" value="PAC"/>
    <property type="match status" value="1"/>
</dbReference>
<dbReference type="Gene3D" id="3.20.20.450">
    <property type="entry name" value="EAL domain"/>
    <property type="match status" value="1"/>
</dbReference>
<dbReference type="Gene3D" id="3.30.70.270">
    <property type="match status" value="1"/>
</dbReference>
<dbReference type="SMART" id="SM00065">
    <property type="entry name" value="GAF"/>
    <property type="match status" value="1"/>
</dbReference>
<dbReference type="PANTHER" id="PTHR44757:SF2">
    <property type="entry name" value="BIOFILM ARCHITECTURE MAINTENANCE PROTEIN MBAA"/>
    <property type="match status" value="1"/>
</dbReference>
<dbReference type="InterPro" id="IPR000700">
    <property type="entry name" value="PAS-assoc_C"/>
</dbReference>
<reference evidence="6" key="2">
    <citation type="submission" date="2021-03" db="EMBL/GenBank/DDBJ databases">
        <authorList>
            <person name="Artuso I."/>
            <person name="Turrini P."/>
            <person name="Pirolo M."/>
            <person name="Lugli G.A."/>
            <person name="Ventura M."/>
            <person name="Visca P."/>
        </authorList>
    </citation>
    <scope>NUCLEOTIDE SEQUENCE</scope>
    <source>
        <strain evidence="6">LMG 26462</strain>
    </source>
</reference>
<dbReference type="InterPro" id="IPR000160">
    <property type="entry name" value="GGDEF_dom"/>
</dbReference>
<evidence type="ECO:0000313" key="6">
    <source>
        <dbReference type="EMBL" id="MBT1157270.1"/>
    </source>
</evidence>
<dbReference type="PROSITE" id="PS50887">
    <property type="entry name" value="GGDEF"/>
    <property type="match status" value="1"/>
</dbReference>
<dbReference type="FunFam" id="3.20.20.450:FF:000001">
    <property type="entry name" value="Cyclic di-GMP phosphodiesterase yahA"/>
    <property type="match status" value="1"/>
</dbReference>
<keyword evidence="7" id="KW-1185">Reference proteome</keyword>
<name>A0A9X1ACA8_9HYPH</name>
<dbReference type="GO" id="GO:0071111">
    <property type="term" value="F:cyclic-guanylate-specific phosphodiesterase activity"/>
    <property type="evidence" value="ECO:0007669"/>
    <property type="project" value="UniProtKB-EC"/>
</dbReference>
<organism evidence="6 7">
    <name type="scientific">Aminobacter anthyllidis</name>
    <dbReference type="NCBI Taxonomy" id="1035067"/>
    <lineage>
        <taxon>Bacteria</taxon>
        <taxon>Pseudomonadati</taxon>
        <taxon>Pseudomonadota</taxon>
        <taxon>Alphaproteobacteria</taxon>
        <taxon>Hyphomicrobiales</taxon>
        <taxon>Phyllobacteriaceae</taxon>
        <taxon>Aminobacter</taxon>
    </lineage>
</organism>